<proteinExistence type="predicted"/>
<organism evidence="2">
    <name type="scientific">uncultured Methanosarcinales archaeon</name>
    <dbReference type="NCBI Taxonomy" id="183757"/>
    <lineage>
        <taxon>Archaea</taxon>
        <taxon>Methanobacteriati</taxon>
        <taxon>Methanobacteriota</taxon>
        <taxon>Stenosarchaea group</taxon>
        <taxon>Methanomicrobia</taxon>
        <taxon>Methanosarcinales</taxon>
        <taxon>environmental samples</taxon>
    </lineage>
</organism>
<keyword evidence="1" id="KW-1133">Transmembrane helix</keyword>
<name>A0A7H1KP72_9EURY</name>
<dbReference type="AlphaFoldDB" id="A0A7H1KP72"/>
<evidence type="ECO:0000256" key="1">
    <source>
        <dbReference type="SAM" id="Phobius"/>
    </source>
</evidence>
<evidence type="ECO:0000313" key="2">
    <source>
        <dbReference type="EMBL" id="QNT35736.1"/>
    </source>
</evidence>
<sequence>MGNKRIGLILGIFMLVIVCFSVWSIKNAYEIHGDVPLWYKLWFISAVAFVAFGLSEGVSPKNRWKVVLSVLLITCLIVLSIPPRVGFSETAEVSVVLMSSTVSDELMVVYTIPLDNETRHTIKTYESKPGWKFIILEFFVDNNADRLREYSNGWFETKKGIVYHSYTVEYAGRIASCEGNGSYSRVPVELNPDECIITRTAVQVPSSEDVSNLYFVYKIQGDDLIYGEFGRIKISR</sequence>
<keyword evidence="1" id="KW-0812">Transmembrane</keyword>
<accession>A0A7H1KP72</accession>
<feature type="transmembrane region" description="Helical" evidence="1">
    <location>
        <begin position="66"/>
        <end position="85"/>
    </location>
</feature>
<reference evidence="2" key="1">
    <citation type="submission" date="2020-07" db="EMBL/GenBank/DDBJ databases">
        <title>Unique genomic features of the anaerobic methanotrophic archaea.</title>
        <authorList>
            <person name="Chadwick G.L."/>
            <person name="Skennerton C.T."/>
            <person name="Laso-Perez R."/>
            <person name="Leu A.O."/>
            <person name="Speth D.R."/>
            <person name="Yu H."/>
            <person name="Morgan-Lang C."/>
            <person name="Hatzenpichler R."/>
            <person name="Goudeau D."/>
            <person name="Malmstrom R."/>
            <person name="Brazelton W.J."/>
            <person name="Woyke T."/>
            <person name="Hallam S.J."/>
            <person name="Tyson G.W."/>
            <person name="Wegener G."/>
            <person name="Boetius A."/>
            <person name="Orphan V."/>
        </authorList>
    </citation>
    <scope>NUCLEOTIDE SEQUENCE</scope>
</reference>
<feature type="transmembrane region" description="Helical" evidence="1">
    <location>
        <begin position="7"/>
        <end position="25"/>
    </location>
</feature>
<dbReference type="EMBL" id="MT776530">
    <property type="protein sequence ID" value="QNT35736.1"/>
    <property type="molecule type" value="Genomic_DNA"/>
</dbReference>
<feature type="transmembrane region" description="Helical" evidence="1">
    <location>
        <begin position="37"/>
        <end position="54"/>
    </location>
</feature>
<protein>
    <submittedName>
        <fullName evidence="2">Uncharacterized protein</fullName>
    </submittedName>
</protein>
<gene>
    <name evidence="2" type="ORF">BODMHOLK_00027</name>
</gene>
<keyword evidence="1" id="KW-0472">Membrane</keyword>